<proteinExistence type="predicted"/>
<evidence type="ECO:0000313" key="4">
    <source>
        <dbReference type="EMBL" id="MCA9302016.1"/>
    </source>
</evidence>
<dbReference type="Proteomes" id="UP000714817">
    <property type="component" value="Unassembled WGS sequence"/>
</dbReference>
<evidence type="ECO:0000256" key="2">
    <source>
        <dbReference type="SAM" id="Phobius"/>
    </source>
</evidence>
<accession>A0A955DZG4</accession>
<keyword evidence="2" id="KW-0812">Transmembrane</keyword>
<reference evidence="4" key="1">
    <citation type="submission" date="2020-04" db="EMBL/GenBank/DDBJ databases">
        <authorList>
            <person name="Zhang T."/>
        </authorList>
    </citation>
    <scope>NUCLEOTIDE SEQUENCE</scope>
    <source>
        <strain evidence="4">HKST-UBA80</strain>
    </source>
</reference>
<feature type="domain" description="SCP" evidence="3">
    <location>
        <begin position="68"/>
        <end position="186"/>
    </location>
</feature>
<protein>
    <recommendedName>
        <fullName evidence="3">SCP domain-containing protein</fullName>
    </recommendedName>
</protein>
<dbReference type="AlphaFoldDB" id="A0A955DZG4"/>
<feature type="transmembrane region" description="Helical" evidence="2">
    <location>
        <begin position="316"/>
        <end position="334"/>
    </location>
</feature>
<organism evidence="4 5">
    <name type="scientific">candidate division WWE3 bacterium</name>
    <dbReference type="NCBI Taxonomy" id="2053526"/>
    <lineage>
        <taxon>Bacteria</taxon>
        <taxon>Katanobacteria</taxon>
    </lineage>
</organism>
<feature type="region of interest" description="Disordered" evidence="1">
    <location>
        <begin position="197"/>
        <end position="221"/>
    </location>
</feature>
<dbReference type="EMBL" id="JAGQNY010000005">
    <property type="protein sequence ID" value="MCA9302016.1"/>
    <property type="molecule type" value="Genomic_DNA"/>
</dbReference>
<evidence type="ECO:0000256" key="1">
    <source>
        <dbReference type="SAM" id="MobiDB-lite"/>
    </source>
</evidence>
<dbReference type="PANTHER" id="PTHR31157">
    <property type="entry name" value="SCP DOMAIN-CONTAINING PROTEIN"/>
    <property type="match status" value="1"/>
</dbReference>
<gene>
    <name evidence="4" type="ORF">KDA10_01450</name>
</gene>
<dbReference type="Pfam" id="PF00188">
    <property type="entry name" value="CAP"/>
    <property type="match status" value="1"/>
</dbReference>
<dbReference type="InterPro" id="IPR035940">
    <property type="entry name" value="CAP_sf"/>
</dbReference>
<dbReference type="CDD" id="cd05379">
    <property type="entry name" value="CAP_bacterial"/>
    <property type="match status" value="1"/>
</dbReference>
<evidence type="ECO:0000313" key="5">
    <source>
        <dbReference type="Proteomes" id="UP000714817"/>
    </source>
</evidence>
<evidence type="ECO:0000259" key="3">
    <source>
        <dbReference type="Pfam" id="PF00188"/>
    </source>
</evidence>
<keyword evidence="2" id="KW-1133">Transmembrane helix</keyword>
<dbReference type="InterPro" id="IPR014044">
    <property type="entry name" value="CAP_dom"/>
</dbReference>
<dbReference type="PANTHER" id="PTHR31157:SF1">
    <property type="entry name" value="SCP DOMAIN-CONTAINING PROTEIN"/>
    <property type="match status" value="1"/>
</dbReference>
<dbReference type="SUPFAM" id="SSF55797">
    <property type="entry name" value="PR-1-like"/>
    <property type="match status" value="1"/>
</dbReference>
<name>A0A955DZG4_UNCKA</name>
<feature type="transmembrane region" description="Helical" evidence="2">
    <location>
        <begin position="25"/>
        <end position="45"/>
    </location>
</feature>
<dbReference type="Gene3D" id="3.40.33.10">
    <property type="entry name" value="CAP"/>
    <property type="match status" value="1"/>
</dbReference>
<sequence>MGSKVSKSFKHHFLPHPSGKQRATLLTEAAIFTYCIVLVLSFLIIRATPQLAPGVLGYASNINSEDLLRYTNQIRLQHGLGELTINQALNRAADKKAQDMFTNNYWAHISPTNVKPWDFILSEQYDYAYAGENLAKNFDNSKAVVDAWYKSPSHRENLLSPNYSEIGFAVRNGELEGYQTTLVVQMFGTLRNPSYSAQNQNQDFPGTSAVAEVPSSSSGKSAENISQVNAQNELTLATLNQENIVAKNASESPLEPLVFKSSMSGTDGQEKVVLSLDLSLTAKLLFGIFGSFILSLLFLDIWYSSKKGISRVSGHALAHIIFLIVVLVGVSFVLSSGTVL</sequence>
<keyword evidence="2" id="KW-0472">Membrane</keyword>
<comment type="caution">
    <text evidence="4">The sequence shown here is derived from an EMBL/GenBank/DDBJ whole genome shotgun (WGS) entry which is preliminary data.</text>
</comment>
<feature type="transmembrane region" description="Helical" evidence="2">
    <location>
        <begin position="284"/>
        <end position="304"/>
    </location>
</feature>
<reference evidence="4" key="2">
    <citation type="journal article" date="2021" name="Microbiome">
        <title>Successional dynamics and alternative stable states in a saline activated sludge microbial community over 9 years.</title>
        <authorList>
            <person name="Wang Y."/>
            <person name="Ye J."/>
            <person name="Ju F."/>
            <person name="Liu L."/>
            <person name="Boyd J.A."/>
            <person name="Deng Y."/>
            <person name="Parks D.H."/>
            <person name="Jiang X."/>
            <person name="Yin X."/>
            <person name="Woodcroft B.J."/>
            <person name="Tyson G.W."/>
            <person name="Hugenholtz P."/>
            <person name="Polz M.F."/>
            <person name="Zhang T."/>
        </authorList>
    </citation>
    <scope>NUCLEOTIDE SEQUENCE</scope>
    <source>
        <strain evidence="4">HKST-UBA80</strain>
    </source>
</reference>